<dbReference type="KEGG" id="str:Sterm_2004"/>
<gene>
    <name evidence="1" type="ordered locus">Sterm_2004</name>
</gene>
<name>D1AJH1_SEBTE</name>
<protein>
    <submittedName>
        <fullName evidence="1">Uncharacterized protein</fullName>
    </submittedName>
</protein>
<organism evidence="1 2">
    <name type="scientific">Sebaldella termitidis (strain ATCC 33386 / NCTC 11300)</name>
    <dbReference type="NCBI Taxonomy" id="526218"/>
    <lineage>
        <taxon>Bacteria</taxon>
        <taxon>Fusobacteriati</taxon>
        <taxon>Fusobacteriota</taxon>
        <taxon>Fusobacteriia</taxon>
        <taxon>Fusobacteriales</taxon>
        <taxon>Leptotrichiaceae</taxon>
        <taxon>Sebaldella</taxon>
    </lineage>
</organism>
<dbReference type="Proteomes" id="UP000000845">
    <property type="component" value="Chromosome"/>
</dbReference>
<sequence>MKKALFIFILIILITAEISAVFITRVKIYPDSLFSKAAKYQEENNFEKAEKYYRKADKAGNIYAKCAMFRMIYENIQDNKELEAYKAEYKTGKPCKSFAMNGIWTD</sequence>
<dbReference type="SUPFAM" id="SSF81901">
    <property type="entry name" value="HCP-like"/>
    <property type="match status" value="1"/>
</dbReference>
<proteinExistence type="predicted"/>
<dbReference type="STRING" id="526218.Sterm_2004"/>
<dbReference type="HOGENOM" id="CLU_2221387_0_0_0"/>
<evidence type="ECO:0000313" key="1">
    <source>
        <dbReference type="EMBL" id="ACZ08859.1"/>
    </source>
</evidence>
<dbReference type="AlphaFoldDB" id="D1AJH1"/>
<accession>D1AJH1</accession>
<dbReference type="RefSeq" id="WP_012861453.1">
    <property type="nucleotide sequence ID" value="NC_013517.1"/>
</dbReference>
<reference evidence="1 2" key="2">
    <citation type="journal article" date="2010" name="Stand. Genomic Sci.">
        <title>Complete genome sequence of Sebaldella termitidis type strain (NCTC 11300).</title>
        <authorList>
            <person name="Harmon-Smith M."/>
            <person name="Celia L."/>
            <person name="Chertkov O."/>
            <person name="Lapidus A."/>
            <person name="Copeland A."/>
            <person name="Glavina Del Rio T."/>
            <person name="Nolan M."/>
            <person name="Lucas S."/>
            <person name="Tice H."/>
            <person name="Cheng J.F."/>
            <person name="Han C."/>
            <person name="Detter J.C."/>
            <person name="Bruce D."/>
            <person name="Goodwin L."/>
            <person name="Pitluck S."/>
            <person name="Pati A."/>
            <person name="Liolios K."/>
            <person name="Ivanova N."/>
            <person name="Mavromatis K."/>
            <person name="Mikhailova N."/>
            <person name="Chen A."/>
            <person name="Palaniappan K."/>
            <person name="Land M."/>
            <person name="Hauser L."/>
            <person name="Chang Y.J."/>
            <person name="Jeffries C.D."/>
            <person name="Brettin T."/>
            <person name="Goker M."/>
            <person name="Beck B."/>
            <person name="Bristow J."/>
            <person name="Eisen J.A."/>
            <person name="Markowitz V."/>
            <person name="Hugenholtz P."/>
            <person name="Kyrpides N.C."/>
            <person name="Klenk H.P."/>
            <person name="Chen F."/>
        </authorList>
    </citation>
    <scope>NUCLEOTIDE SEQUENCE [LARGE SCALE GENOMIC DNA]</scope>
    <source>
        <strain evidence="2">ATCC 33386 / NCTC 11300</strain>
    </source>
</reference>
<reference evidence="2" key="1">
    <citation type="submission" date="2009-09" db="EMBL/GenBank/DDBJ databases">
        <title>The complete chromosome of Sebaldella termitidis ATCC 33386.</title>
        <authorList>
            <consortium name="US DOE Joint Genome Institute (JGI-PGF)"/>
            <person name="Lucas S."/>
            <person name="Copeland A."/>
            <person name="Lapidus A."/>
            <person name="Glavina del Rio T."/>
            <person name="Dalin E."/>
            <person name="Tice H."/>
            <person name="Bruce D."/>
            <person name="Goodwin L."/>
            <person name="Pitluck S."/>
            <person name="Kyrpides N."/>
            <person name="Mavromatis K."/>
            <person name="Ivanova N."/>
            <person name="Mikhailova N."/>
            <person name="Sims D."/>
            <person name="Meincke L."/>
            <person name="Brettin T."/>
            <person name="Detter J.C."/>
            <person name="Han C."/>
            <person name="Larimer F."/>
            <person name="Land M."/>
            <person name="Hauser L."/>
            <person name="Markowitz V."/>
            <person name="Cheng J.F."/>
            <person name="Hugenholtz P."/>
            <person name="Woyke T."/>
            <person name="Wu D."/>
            <person name="Eisen J.A."/>
        </authorList>
    </citation>
    <scope>NUCLEOTIDE SEQUENCE [LARGE SCALE GENOMIC DNA]</scope>
    <source>
        <strain evidence="2">ATCC 33386 / NCTC 11300</strain>
    </source>
</reference>
<keyword evidence="2" id="KW-1185">Reference proteome</keyword>
<dbReference type="EMBL" id="CP001739">
    <property type="protein sequence ID" value="ACZ08859.1"/>
    <property type="molecule type" value="Genomic_DNA"/>
</dbReference>
<evidence type="ECO:0000313" key="2">
    <source>
        <dbReference type="Proteomes" id="UP000000845"/>
    </source>
</evidence>